<protein>
    <recommendedName>
        <fullName evidence="1">SET domain-containing protein</fullName>
    </recommendedName>
</protein>
<evidence type="ECO:0000313" key="3">
    <source>
        <dbReference type="Proteomes" id="UP001281614"/>
    </source>
</evidence>
<accession>A0AAD9Y9Y4</accession>
<dbReference type="SUPFAM" id="SSF82199">
    <property type="entry name" value="SET domain"/>
    <property type="match status" value="1"/>
</dbReference>
<keyword evidence="3" id="KW-1185">Reference proteome</keyword>
<dbReference type="Gene3D" id="1.25.40.10">
    <property type="entry name" value="Tetratricopeptide repeat domain"/>
    <property type="match status" value="1"/>
</dbReference>
<evidence type="ECO:0000313" key="2">
    <source>
        <dbReference type="EMBL" id="KAK2751211.1"/>
    </source>
</evidence>
<dbReference type="AlphaFoldDB" id="A0AAD9Y9Y4"/>
<name>A0AAD9Y9Y4_COLKA</name>
<gene>
    <name evidence="2" type="ORF">CKAH01_06397</name>
</gene>
<proteinExistence type="predicted"/>
<dbReference type="CDD" id="cd20071">
    <property type="entry name" value="SET_SMYD"/>
    <property type="match status" value="1"/>
</dbReference>
<dbReference type="EMBL" id="VYYT01000267">
    <property type="protein sequence ID" value="KAK2751211.1"/>
    <property type="molecule type" value="Genomic_DNA"/>
</dbReference>
<dbReference type="PANTHER" id="PTHR47332">
    <property type="entry name" value="SET DOMAIN-CONTAINING PROTEIN 5"/>
    <property type="match status" value="1"/>
</dbReference>
<organism evidence="2 3">
    <name type="scientific">Colletotrichum kahawae</name>
    <name type="common">Coffee berry disease fungus</name>
    <dbReference type="NCBI Taxonomy" id="34407"/>
    <lineage>
        <taxon>Eukaryota</taxon>
        <taxon>Fungi</taxon>
        <taxon>Dikarya</taxon>
        <taxon>Ascomycota</taxon>
        <taxon>Pezizomycotina</taxon>
        <taxon>Sordariomycetes</taxon>
        <taxon>Hypocreomycetidae</taxon>
        <taxon>Glomerellales</taxon>
        <taxon>Glomerellaceae</taxon>
        <taxon>Colletotrichum</taxon>
        <taxon>Colletotrichum gloeosporioides species complex</taxon>
    </lineage>
</organism>
<reference evidence="2" key="1">
    <citation type="submission" date="2023-02" db="EMBL/GenBank/DDBJ databases">
        <title>Colletotrichum kahawae CIFC_Que2 genome sequencing and assembly.</title>
        <authorList>
            <person name="Baroncelli R."/>
        </authorList>
    </citation>
    <scope>NUCLEOTIDE SEQUENCE</scope>
    <source>
        <strain evidence="2">CIFC_Que2</strain>
    </source>
</reference>
<feature type="domain" description="SET" evidence="1">
    <location>
        <begin position="135"/>
        <end position="280"/>
    </location>
</feature>
<evidence type="ECO:0000259" key="1">
    <source>
        <dbReference type="PROSITE" id="PS50280"/>
    </source>
</evidence>
<comment type="caution">
    <text evidence="2">The sequence shown here is derived from an EMBL/GenBank/DDBJ whole genome shotgun (WGS) entry which is preliminary data.</text>
</comment>
<dbReference type="PROSITE" id="PS50280">
    <property type="entry name" value="SET"/>
    <property type="match status" value="1"/>
</dbReference>
<dbReference type="InterPro" id="IPR011990">
    <property type="entry name" value="TPR-like_helical_dom_sf"/>
</dbReference>
<sequence length="407" mass="45988">MAANIWPRSLNFTPYILKVFVFVENIVGWHPVGPDGVATPDLFPAICPTEAPELSVNQTAQQAIWSQKPVCYGYLVDPASKYCVYTDTEYGPNGISIVAKQRVMDASILECLANNRTILPKATAQTHFSRSTTPPPYELVDVKGKGKGLVAPRPIAAHEVILTDEATLLLDKNIQRWMTQPDGYRLLNASVAQLPSPAVIADLHRLPGAKGNLVFDTLNANSFAIKLRMPNRAVLPRIARINHDCRPNAYIRLPIDGLSGTVVAGERGIAQGEEITLSYFPVEYARERRQRHLAKEWGFECGCALCTAPEEEWAVSDANRERLHELETESHYASWDNKTDEAIRLTEESLEVLREEDLMITVKWRYVWLAALYKKLGQEDEVRKYEKMAEEWKEKWLGDDVDWEIRA</sequence>
<dbReference type="Proteomes" id="UP001281614">
    <property type="component" value="Unassembled WGS sequence"/>
</dbReference>
<dbReference type="InterPro" id="IPR046341">
    <property type="entry name" value="SET_dom_sf"/>
</dbReference>
<dbReference type="InterPro" id="IPR053185">
    <property type="entry name" value="SET_domain_protein"/>
</dbReference>
<dbReference type="Pfam" id="PF00856">
    <property type="entry name" value="SET"/>
    <property type="match status" value="1"/>
</dbReference>
<dbReference type="PANTHER" id="PTHR47332:SF6">
    <property type="entry name" value="SET DOMAIN-CONTAINING PROTEIN"/>
    <property type="match status" value="1"/>
</dbReference>
<dbReference type="InterPro" id="IPR001214">
    <property type="entry name" value="SET_dom"/>
</dbReference>
<dbReference type="Gene3D" id="2.170.270.10">
    <property type="entry name" value="SET domain"/>
    <property type="match status" value="1"/>
</dbReference>